<sequence>MRFLIRIILNAGALLLMAKYVPGIEFSGSWTTLLIAGVVLGILNGILR</sequence>
<organism evidence="2 3">
    <name type="scientific">Candidatus Portnoybacteria bacterium CG10_big_fil_rev_8_21_14_0_10_44_7</name>
    <dbReference type="NCBI Taxonomy" id="1974816"/>
    <lineage>
        <taxon>Bacteria</taxon>
        <taxon>Candidatus Portnoyibacteriota</taxon>
    </lineage>
</organism>
<dbReference type="InterPro" id="IPR007165">
    <property type="entry name" value="Phage_holin_4_2"/>
</dbReference>
<evidence type="ECO:0000256" key="1">
    <source>
        <dbReference type="SAM" id="Phobius"/>
    </source>
</evidence>
<feature type="transmembrane region" description="Helical" evidence="1">
    <location>
        <begin position="28"/>
        <end position="47"/>
    </location>
</feature>
<dbReference type="EMBL" id="PFEA01000009">
    <property type="protein sequence ID" value="PJE60032.1"/>
    <property type="molecule type" value="Genomic_DNA"/>
</dbReference>
<name>A0A2M8KJE8_9BACT</name>
<protein>
    <recommendedName>
        <fullName evidence="4">Phage holin family protein</fullName>
    </recommendedName>
</protein>
<evidence type="ECO:0000313" key="2">
    <source>
        <dbReference type="EMBL" id="PJE60032.1"/>
    </source>
</evidence>
<keyword evidence="1" id="KW-0812">Transmembrane</keyword>
<gene>
    <name evidence="2" type="ORF">COU85_00415</name>
</gene>
<evidence type="ECO:0000313" key="3">
    <source>
        <dbReference type="Proteomes" id="UP000231086"/>
    </source>
</evidence>
<dbReference type="Proteomes" id="UP000231086">
    <property type="component" value="Unassembled WGS sequence"/>
</dbReference>
<comment type="caution">
    <text evidence="2">The sequence shown here is derived from an EMBL/GenBank/DDBJ whole genome shotgun (WGS) entry which is preliminary data.</text>
</comment>
<keyword evidence="1" id="KW-0472">Membrane</keyword>
<dbReference type="AlphaFoldDB" id="A0A2M8KJE8"/>
<evidence type="ECO:0008006" key="4">
    <source>
        <dbReference type="Google" id="ProtNLM"/>
    </source>
</evidence>
<keyword evidence="1" id="KW-1133">Transmembrane helix</keyword>
<proteinExistence type="predicted"/>
<accession>A0A2M8KJE8</accession>
<dbReference type="Pfam" id="PF04020">
    <property type="entry name" value="Phage_holin_4_2"/>
    <property type="match status" value="1"/>
</dbReference>
<reference evidence="3" key="1">
    <citation type="submission" date="2017-09" db="EMBL/GenBank/DDBJ databases">
        <title>Depth-based differentiation of microbial function through sediment-hosted aquifers and enrichment of novel symbionts in the deep terrestrial subsurface.</title>
        <authorList>
            <person name="Probst A.J."/>
            <person name="Ladd B."/>
            <person name="Jarett J.K."/>
            <person name="Geller-Mcgrath D.E."/>
            <person name="Sieber C.M.K."/>
            <person name="Emerson J.B."/>
            <person name="Anantharaman K."/>
            <person name="Thomas B.C."/>
            <person name="Malmstrom R."/>
            <person name="Stieglmeier M."/>
            <person name="Klingl A."/>
            <person name="Woyke T."/>
            <person name="Ryan C.M."/>
            <person name="Banfield J.F."/>
        </authorList>
    </citation>
    <scope>NUCLEOTIDE SEQUENCE [LARGE SCALE GENOMIC DNA]</scope>
</reference>